<keyword evidence="9" id="KW-0808">Transferase</keyword>
<evidence type="ECO:0000256" key="1">
    <source>
        <dbReference type="ARBA" id="ARBA00004123"/>
    </source>
</evidence>
<dbReference type="InterPro" id="IPR020829">
    <property type="entry name" value="GlycerAld_3-P_DH_cat"/>
</dbReference>
<evidence type="ECO:0000256" key="11">
    <source>
        <dbReference type="ARBA" id="ARBA00022799"/>
    </source>
</evidence>
<evidence type="ECO:0000256" key="2">
    <source>
        <dbReference type="ARBA" id="ARBA00004245"/>
    </source>
</evidence>
<comment type="catalytic activity">
    <reaction evidence="20">
        <text>D-glyceraldehyde 3-phosphate + phosphate + NAD(+) = (2R)-3-phospho-glyceroyl phosphate + NADH + H(+)</text>
        <dbReference type="Rhea" id="RHEA:10300"/>
        <dbReference type="ChEBI" id="CHEBI:15378"/>
        <dbReference type="ChEBI" id="CHEBI:43474"/>
        <dbReference type="ChEBI" id="CHEBI:57540"/>
        <dbReference type="ChEBI" id="CHEBI:57604"/>
        <dbReference type="ChEBI" id="CHEBI:57945"/>
        <dbReference type="ChEBI" id="CHEBI:59776"/>
        <dbReference type="EC" id="1.2.1.12"/>
    </reaction>
</comment>
<gene>
    <name evidence="24" type="ORF">J0S82_011162</name>
</gene>
<evidence type="ECO:0000313" key="24">
    <source>
        <dbReference type="EMBL" id="KAG8512032.1"/>
    </source>
</evidence>
<evidence type="ECO:0000256" key="12">
    <source>
        <dbReference type="ARBA" id="ARBA00022845"/>
    </source>
</evidence>
<evidence type="ECO:0000256" key="8">
    <source>
        <dbReference type="ARBA" id="ARBA00022490"/>
    </source>
</evidence>
<evidence type="ECO:0000256" key="19">
    <source>
        <dbReference type="ARBA" id="ARBA00046997"/>
    </source>
</evidence>
<dbReference type="Gene3D" id="3.30.360.10">
    <property type="entry name" value="Dihydrodipicolinate Reductase, domain 2"/>
    <property type="match status" value="1"/>
</dbReference>
<evidence type="ECO:0000256" key="14">
    <source>
        <dbReference type="ARBA" id="ARBA00023027"/>
    </source>
</evidence>
<evidence type="ECO:0000256" key="6">
    <source>
        <dbReference type="ARBA" id="ARBA00013119"/>
    </source>
</evidence>
<dbReference type="EMBL" id="JAGFMF010011803">
    <property type="protein sequence ID" value="KAG8512032.1"/>
    <property type="molecule type" value="Genomic_DNA"/>
</dbReference>
<evidence type="ECO:0000256" key="5">
    <source>
        <dbReference type="ARBA" id="ARBA00007406"/>
    </source>
</evidence>
<evidence type="ECO:0000256" key="7">
    <source>
        <dbReference type="ARBA" id="ARBA00021022"/>
    </source>
</evidence>
<keyword evidence="10" id="KW-0053">Apoptosis</keyword>
<keyword evidence="11" id="KW-0702">S-nitrosylation</keyword>
<dbReference type="InterPro" id="IPR020831">
    <property type="entry name" value="GlycerAld/Erythrose_P_DH"/>
</dbReference>
<dbReference type="GO" id="GO:0006417">
    <property type="term" value="P:regulation of translation"/>
    <property type="evidence" value="ECO:0007669"/>
    <property type="project" value="UniProtKB-KW"/>
</dbReference>
<organism evidence="24 25">
    <name type="scientific">Galemys pyrenaicus</name>
    <name type="common">Iberian desman</name>
    <name type="synonym">Pyrenean desman</name>
    <dbReference type="NCBI Taxonomy" id="202257"/>
    <lineage>
        <taxon>Eukaryota</taxon>
        <taxon>Metazoa</taxon>
        <taxon>Chordata</taxon>
        <taxon>Craniata</taxon>
        <taxon>Vertebrata</taxon>
        <taxon>Euteleostomi</taxon>
        <taxon>Mammalia</taxon>
        <taxon>Eutheria</taxon>
        <taxon>Laurasiatheria</taxon>
        <taxon>Eulipotyphla</taxon>
        <taxon>Talpidae</taxon>
        <taxon>Galemys</taxon>
    </lineage>
</organism>
<comment type="subcellular location">
    <subcellularLocation>
        <location evidence="2">Cytoplasm</location>
        <location evidence="2">Cytoskeleton</location>
    </subcellularLocation>
    <subcellularLocation>
        <location evidence="3">Cytoplasm</location>
        <location evidence="3">Cytosol</location>
    </subcellularLocation>
    <subcellularLocation>
        <location evidence="1">Nucleus</location>
    </subcellularLocation>
</comment>
<sequence length="295" mass="32103">MPAERGWKGLGSGRLVAFNSSRMDAATINDPSLSIASSACPRVTPPRAVTGTVRAETRKLGLQGKSSAVLRERDPPAPMGVVLPLVSSLPWGRAHLRAGPHGHLLCPSVMARTARRTAAPSRCPQRLLHRQLLGQGHPRQPWHRGGTRDHGLCHHRPQETKDVPSGTLWCWPRAARDMVPDSTGAAKVVGRVTPQLKGKLTGMAPVVTPQSVVVHLTCHLEKVSKYDDIKKVGILGDIEDQAVSFNFNSDTHTFPFDTGTGIALQDHSVKLISWYDNEFGYSNRVNLLGHMASKE</sequence>
<evidence type="ECO:0000256" key="22">
    <source>
        <dbReference type="SAM" id="MobiDB-lite"/>
    </source>
</evidence>
<keyword evidence="8" id="KW-0963">Cytoplasm</keyword>
<feature type="region of interest" description="Disordered" evidence="22">
    <location>
        <begin position="136"/>
        <end position="159"/>
    </location>
</feature>
<evidence type="ECO:0000256" key="20">
    <source>
        <dbReference type="ARBA" id="ARBA00047698"/>
    </source>
</evidence>
<keyword evidence="13" id="KW-0560">Oxidoreductase</keyword>
<dbReference type="GO" id="GO:0005856">
    <property type="term" value="C:cytoskeleton"/>
    <property type="evidence" value="ECO:0007669"/>
    <property type="project" value="UniProtKB-SubCell"/>
</dbReference>
<reference evidence="24" key="1">
    <citation type="journal article" date="2021" name="Evol. Appl.">
        <title>The genome of the Pyrenean desman and the effects of bottlenecks and inbreeding on the genomic landscape of an endangered species.</title>
        <authorList>
            <person name="Escoda L."/>
            <person name="Castresana J."/>
        </authorList>
    </citation>
    <scope>NUCLEOTIDE SEQUENCE</scope>
    <source>
        <strain evidence="24">IBE-C5619</strain>
    </source>
</reference>
<dbReference type="SUPFAM" id="SSF55347">
    <property type="entry name" value="Glyceraldehyde-3-phosphate dehydrogenase-like, C-terminal domain"/>
    <property type="match status" value="1"/>
</dbReference>
<dbReference type="GO" id="GO:0004365">
    <property type="term" value="F:glyceraldehyde-3-phosphate dehydrogenase (NAD+) (phosphorylating) activity"/>
    <property type="evidence" value="ECO:0007669"/>
    <property type="project" value="UniProtKB-EC"/>
</dbReference>
<evidence type="ECO:0000259" key="23">
    <source>
        <dbReference type="Pfam" id="PF02800"/>
    </source>
</evidence>
<protein>
    <recommendedName>
        <fullName evidence="7">Glyceraldehyde-3-phosphate dehydrogenase</fullName>
        <ecNumber evidence="6">1.2.1.12</ecNumber>
    </recommendedName>
    <alternativeName>
        <fullName evidence="18">Peptidyl-cysteine S-nitrosylase GAPDH</fullName>
    </alternativeName>
</protein>
<proteinExistence type="inferred from homology"/>
<comment type="similarity">
    <text evidence="5">Belongs to the glyceraldehyde-3-phosphate dehydrogenase family.</text>
</comment>
<keyword evidence="17" id="KW-0539">Nucleus</keyword>
<dbReference type="Pfam" id="PF02800">
    <property type="entry name" value="Gp_dh_C"/>
    <property type="match status" value="1"/>
</dbReference>
<evidence type="ECO:0000256" key="9">
    <source>
        <dbReference type="ARBA" id="ARBA00022679"/>
    </source>
</evidence>
<feature type="compositionally biased region" description="Basic and acidic residues" evidence="22">
    <location>
        <begin position="146"/>
        <end position="159"/>
    </location>
</feature>
<evidence type="ECO:0000256" key="18">
    <source>
        <dbReference type="ARBA" id="ARBA00031890"/>
    </source>
</evidence>
<evidence type="ECO:0000256" key="15">
    <source>
        <dbReference type="ARBA" id="ARBA00023152"/>
    </source>
</evidence>
<dbReference type="GO" id="GO:0005634">
    <property type="term" value="C:nucleus"/>
    <property type="evidence" value="ECO:0007669"/>
    <property type="project" value="UniProtKB-SubCell"/>
</dbReference>
<comment type="caution">
    <text evidence="24">The sequence shown here is derived from an EMBL/GenBank/DDBJ whole genome shotgun (WGS) entry which is preliminary data.</text>
</comment>
<comment type="pathway">
    <text evidence="4">Carbohydrate degradation; glycolysis; pyruvate from D-glyceraldehyde 3-phosphate: step 1/5.</text>
</comment>
<feature type="domain" description="Glyceraldehyde 3-phosphate dehydrogenase catalytic" evidence="23">
    <location>
        <begin position="157"/>
        <end position="275"/>
    </location>
</feature>
<dbReference type="GO" id="GO:0006096">
    <property type="term" value="P:glycolytic process"/>
    <property type="evidence" value="ECO:0007669"/>
    <property type="project" value="UniProtKB-KW"/>
</dbReference>
<dbReference type="GO" id="GO:0016740">
    <property type="term" value="F:transferase activity"/>
    <property type="evidence" value="ECO:0007669"/>
    <property type="project" value="UniProtKB-KW"/>
</dbReference>
<dbReference type="GO" id="GO:0006915">
    <property type="term" value="P:apoptotic process"/>
    <property type="evidence" value="ECO:0007669"/>
    <property type="project" value="UniProtKB-KW"/>
</dbReference>
<evidence type="ECO:0000256" key="21">
    <source>
        <dbReference type="ARBA" id="ARBA00048005"/>
    </source>
</evidence>
<dbReference type="PANTHER" id="PTHR10836:SF111">
    <property type="entry name" value="GLYCERALDEHYDE-3-PHOSPHATE DEHYDROGENASE"/>
    <property type="match status" value="1"/>
</dbReference>
<keyword evidence="14" id="KW-0520">NAD</keyword>
<evidence type="ECO:0000256" key="4">
    <source>
        <dbReference type="ARBA" id="ARBA00004869"/>
    </source>
</evidence>
<evidence type="ECO:0000256" key="13">
    <source>
        <dbReference type="ARBA" id="ARBA00023002"/>
    </source>
</evidence>
<dbReference type="AlphaFoldDB" id="A0A8J6DJQ3"/>
<name>A0A8J6DJQ3_GALPY</name>
<evidence type="ECO:0000256" key="3">
    <source>
        <dbReference type="ARBA" id="ARBA00004514"/>
    </source>
</evidence>
<comment type="subunit">
    <text evidence="19">Homotetramer. Interacts with TPPP; the interaction is direct. Interacts (when S-nitrosylated) with SIAH1; leading to nuclear translocation. Interacts with RILPL1/GOSPEL, leading to prevent the interaction between GAPDH and SIAH1 and prevent nuclear translocation. Interacts with CHP1; the interaction increases the binding of CHP1 with microtubules. Associates with microtubules. Interacts with EIF1AD, USP25, PRKCI and WARS1. Interacts with phosphorylated RPL13A; inhibited by oxidatively-modified low-densitity lipoprotein (LDL(ox)). Component of the GAIT complex. Interacts with FKBP6; leading to inhibit GAPDH catalytic activity. Interacts with TRAF2, promoting TRAF2 ubiquitination. Interacts with TRAF3, promoting TRAF3 ubiquitination.</text>
</comment>
<dbReference type="EC" id="1.2.1.12" evidence="6"/>
<evidence type="ECO:0000256" key="17">
    <source>
        <dbReference type="ARBA" id="ARBA00023242"/>
    </source>
</evidence>
<keyword evidence="25" id="KW-1185">Reference proteome</keyword>
<keyword evidence="16" id="KW-0206">Cytoskeleton</keyword>
<dbReference type="PANTHER" id="PTHR10836">
    <property type="entry name" value="GLYCERALDEHYDE 3-PHOSPHATE DEHYDROGENASE"/>
    <property type="match status" value="1"/>
</dbReference>
<comment type="catalytic activity">
    <reaction evidence="21">
        <text>S-nitroso-L-cysteinyl-[GAPDH] + L-cysteinyl-[protein] = L-cysteinyl-[GAPDH] + S-nitroso-L-cysteinyl-[protein]</text>
        <dbReference type="Rhea" id="RHEA:66684"/>
        <dbReference type="Rhea" id="RHEA-COMP:10131"/>
        <dbReference type="Rhea" id="RHEA-COMP:17089"/>
        <dbReference type="Rhea" id="RHEA-COMP:17090"/>
        <dbReference type="Rhea" id="RHEA-COMP:17091"/>
        <dbReference type="ChEBI" id="CHEBI:29950"/>
        <dbReference type="ChEBI" id="CHEBI:149494"/>
    </reaction>
    <physiologicalReaction direction="left-to-right" evidence="21">
        <dbReference type="Rhea" id="RHEA:66685"/>
    </physiologicalReaction>
</comment>
<keyword evidence="15" id="KW-0324">Glycolysis</keyword>
<evidence type="ECO:0000313" key="25">
    <source>
        <dbReference type="Proteomes" id="UP000700334"/>
    </source>
</evidence>
<accession>A0A8J6DJQ3</accession>
<evidence type="ECO:0000256" key="16">
    <source>
        <dbReference type="ARBA" id="ARBA00023212"/>
    </source>
</evidence>
<dbReference type="Proteomes" id="UP000700334">
    <property type="component" value="Unassembled WGS sequence"/>
</dbReference>
<keyword evidence="12" id="KW-0810">Translation regulation</keyword>
<dbReference type="GO" id="GO:0005829">
    <property type="term" value="C:cytosol"/>
    <property type="evidence" value="ECO:0007669"/>
    <property type="project" value="UniProtKB-SubCell"/>
</dbReference>
<evidence type="ECO:0000256" key="10">
    <source>
        <dbReference type="ARBA" id="ARBA00022703"/>
    </source>
</evidence>